<comment type="function">
    <text evidence="1">Multidrug efflux pump.</text>
</comment>
<feature type="transmembrane region" description="Helical" evidence="13">
    <location>
        <begin position="250"/>
        <end position="275"/>
    </location>
</feature>
<reference evidence="14" key="2">
    <citation type="journal article" date="2023" name="Biology">
        <title>Prokaryotic Life Associated with Coal-Fire Gas Vents Revealed by Metagenomics.</title>
        <authorList>
            <person name="Kadnikov V.V."/>
            <person name="Mardanov A.V."/>
            <person name="Beletsky A.V."/>
            <person name="Karnachuk O.V."/>
            <person name="Ravin N.V."/>
        </authorList>
    </citation>
    <scope>NUCLEOTIDE SEQUENCE</scope>
    <source>
        <strain evidence="14">Bu02</strain>
    </source>
</reference>
<name>A0AAT9LDS1_9FIRM</name>
<keyword evidence="11 13" id="KW-0472">Membrane</keyword>
<evidence type="ECO:0000256" key="2">
    <source>
        <dbReference type="ARBA" id="ARBA00004651"/>
    </source>
</evidence>
<evidence type="ECO:0000256" key="10">
    <source>
        <dbReference type="ARBA" id="ARBA00023065"/>
    </source>
</evidence>
<comment type="subcellular location">
    <subcellularLocation>
        <location evidence="2">Cell membrane</location>
        <topology evidence="2">Multi-pass membrane protein</topology>
    </subcellularLocation>
</comment>
<keyword evidence="6" id="KW-0050">Antiport</keyword>
<feature type="transmembrane region" description="Helical" evidence="13">
    <location>
        <begin position="174"/>
        <end position="194"/>
    </location>
</feature>
<sequence length="471" mass="50571">MDLPAEYLNESKPEPSRQEITRTIFNLLWPATVESVLQMGVGLVSTAMVGHLSALAISAVGLANRATMVAWALFQAISTGTTVLVAQAVGAGHRQRARVLTVQALIFGTLSVFLLAGLFFTEAEGILAIFRPEPELLEACTGYLKIVSWGMPAVAVMTAAGAGLRGSGDTRTPMLIAVFVNILNVLGNWALIYGNLGLPAMGITGSAIATIIAQWLGGILAMWAIAGRNSRLGLTLRGPWRFDSHELRRILNMGLPAAGESLFWQAAAVILTFYITSFGTKALAAHQLGLTAESLSYMPTAGFGIAATTLVGQAIGGNNPHIARRYLRELEFWATSITLVTASMLFFMPGTILGFLTSDKDVIALGSIYLRLMATAQIPQQVSGVLSGAMRGSGDTRAPMFIAATGLWGIRLPLAYFFAFTLKMGVTGVWTAMTLDLFVRFALTLGRYRRLSWVGEFTLVRRFVRSRSTPS</sequence>
<dbReference type="PANTHER" id="PTHR43298:SF2">
    <property type="entry name" value="FMN_FAD EXPORTER YEEO-RELATED"/>
    <property type="match status" value="1"/>
</dbReference>
<evidence type="ECO:0000256" key="9">
    <source>
        <dbReference type="ARBA" id="ARBA00022989"/>
    </source>
</evidence>
<feature type="transmembrane region" description="Helical" evidence="13">
    <location>
        <begin position="400"/>
        <end position="419"/>
    </location>
</feature>
<evidence type="ECO:0000256" key="12">
    <source>
        <dbReference type="ARBA" id="ARBA00031636"/>
    </source>
</evidence>
<keyword evidence="7" id="KW-1003">Cell membrane</keyword>
<evidence type="ECO:0000313" key="14">
    <source>
        <dbReference type="EMBL" id="QUL99145.1"/>
    </source>
</evidence>
<keyword evidence="8 13" id="KW-0812">Transmembrane</keyword>
<dbReference type="GO" id="GO:0005886">
    <property type="term" value="C:plasma membrane"/>
    <property type="evidence" value="ECO:0007669"/>
    <property type="project" value="UniProtKB-SubCell"/>
</dbReference>
<dbReference type="PIRSF" id="PIRSF006603">
    <property type="entry name" value="DinF"/>
    <property type="match status" value="1"/>
</dbReference>
<evidence type="ECO:0000256" key="5">
    <source>
        <dbReference type="ARBA" id="ARBA00022448"/>
    </source>
</evidence>
<dbReference type="InterPro" id="IPR048279">
    <property type="entry name" value="MdtK-like"/>
</dbReference>
<evidence type="ECO:0000256" key="6">
    <source>
        <dbReference type="ARBA" id="ARBA00022449"/>
    </source>
</evidence>
<keyword evidence="5" id="KW-0813">Transport</keyword>
<dbReference type="PANTHER" id="PTHR43298">
    <property type="entry name" value="MULTIDRUG RESISTANCE PROTEIN NORM-RELATED"/>
    <property type="match status" value="1"/>
</dbReference>
<dbReference type="Pfam" id="PF01554">
    <property type="entry name" value="MatE"/>
    <property type="match status" value="2"/>
</dbReference>
<evidence type="ECO:0000256" key="11">
    <source>
        <dbReference type="ARBA" id="ARBA00023136"/>
    </source>
</evidence>
<evidence type="ECO:0000256" key="7">
    <source>
        <dbReference type="ARBA" id="ARBA00022475"/>
    </source>
</evidence>
<comment type="similarity">
    <text evidence="3">Belongs to the multi antimicrobial extrusion (MATE) (TC 2.A.66.1) family.</text>
</comment>
<feature type="transmembrane region" description="Helical" evidence="13">
    <location>
        <begin position="200"/>
        <end position="226"/>
    </location>
</feature>
<dbReference type="CDD" id="cd13137">
    <property type="entry name" value="MATE_NorM_like"/>
    <property type="match status" value="1"/>
</dbReference>
<evidence type="ECO:0000256" key="13">
    <source>
        <dbReference type="SAM" id="Phobius"/>
    </source>
</evidence>
<dbReference type="InterPro" id="IPR002528">
    <property type="entry name" value="MATE_fam"/>
</dbReference>
<dbReference type="InterPro" id="IPR050222">
    <property type="entry name" value="MATE_MdtK"/>
</dbReference>
<feature type="transmembrane region" description="Helical" evidence="13">
    <location>
        <begin position="332"/>
        <end position="356"/>
    </location>
</feature>
<feature type="transmembrane region" description="Helical" evidence="13">
    <location>
        <begin position="69"/>
        <end position="92"/>
    </location>
</feature>
<feature type="transmembrane region" description="Helical" evidence="13">
    <location>
        <begin position="425"/>
        <end position="443"/>
    </location>
</feature>
<dbReference type="NCBIfam" id="TIGR00797">
    <property type="entry name" value="matE"/>
    <property type="match status" value="1"/>
</dbReference>
<evidence type="ECO:0000256" key="8">
    <source>
        <dbReference type="ARBA" id="ARBA00022692"/>
    </source>
</evidence>
<dbReference type="GO" id="GO:0042910">
    <property type="term" value="F:xenobiotic transmembrane transporter activity"/>
    <property type="evidence" value="ECO:0007669"/>
    <property type="project" value="InterPro"/>
</dbReference>
<gene>
    <name evidence="14" type="ORF">IMF26_03510</name>
</gene>
<accession>A0AAT9LDS1</accession>
<protein>
    <recommendedName>
        <fullName evidence="4">Probable multidrug resistance protein NorM</fullName>
    </recommendedName>
    <alternativeName>
        <fullName evidence="12">Multidrug-efflux transporter</fullName>
    </alternativeName>
</protein>
<dbReference type="EMBL" id="CP062796">
    <property type="protein sequence ID" value="QUL99145.1"/>
    <property type="molecule type" value="Genomic_DNA"/>
</dbReference>
<dbReference type="KEGG" id="fcz:IMF26_03510"/>
<dbReference type="GO" id="GO:0015297">
    <property type="term" value="F:antiporter activity"/>
    <property type="evidence" value="ECO:0007669"/>
    <property type="project" value="UniProtKB-KW"/>
</dbReference>
<proteinExistence type="inferred from homology"/>
<dbReference type="AlphaFoldDB" id="A0AAT9LDS1"/>
<feature type="transmembrane region" description="Helical" evidence="13">
    <location>
        <begin position="142"/>
        <end position="162"/>
    </location>
</feature>
<feature type="transmembrane region" description="Helical" evidence="13">
    <location>
        <begin position="295"/>
        <end position="312"/>
    </location>
</feature>
<keyword evidence="9 13" id="KW-1133">Transmembrane helix</keyword>
<feature type="transmembrane region" description="Helical" evidence="13">
    <location>
        <begin position="41"/>
        <end position="63"/>
    </location>
</feature>
<keyword evidence="10" id="KW-0406">Ion transport</keyword>
<feature type="transmembrane region" description="Helical" evidence="13">
    <location>
        <begin position="104"/>
        <end position="130"/>
    </location>
</feature>
<reference evidence="14" key="1">
    <citation type="submission" date="2020-10" db="EMBL/GenBank/DDBJ databases">
        <authorList>
            <person name="Kadnikov V."/>
            <person name="Beletsky A.V."/>
            <person name="Mardanov A.V."/>
            <person name="Karnachuk O.V."/>
            <person name="Ravin N.V."/>
        </authorList>
    </citation>
    <scope>NUCLEOTIDE SEQUENCE</scope>
    <source>
        <strain evidence="14">Bu02</strain>
    </source>
</reference>
<organism evidence="14">
    <name type="scientific">Candidatus Fermentithermobacillus carboniphilus</name>
    <dbReference type="NCBI Taxonomy" id="3085328"/>
    <lineage>
        <taxon>Bacteria</taxon>
        <taxon>Bacillati</taxon>
        <taxon>Bacillota</taxon>
        <taxon>Candidatus Fermentithermobacillia</taxon>
        <taxon>Candidatus Fermentithermobacillales</taxon>
        <taxon>Candidatus Fermentithermobacillaceae</taxon>
        <taxon>Candidatus Fermentithermobacillus</taxon>
    </lineage>
</organism>
<evidence type="ECO:0000256" key="1">
    <source>
        <dbReference type="ARBA" id="ARBA00003408"/>
    </source>
</evidence>
<evidence type="ECO:0000256" key="3">
    <source>
        <dbReference type="ARBA" id="ARBA00010199"/>
    </source>
</evidence>
<dbReference type="GO" id="GO:0006811">
    <property type="term" value="P:monoatomic ion transport"/>
    <property type="evidence" value="ECO:0007669"/>
    <property type="project" value="UniProtKB-KW"/>
</dbReference>
<evidence type="ECO:0000256" key="4">
    <source>
        <dbReference type="ARBA" id="ARBA00020268"/>
    </source>
</evidence>